<dbReference type="Proteomes" id="UP000215377">
    <property type="component" value="Unassembled WGS sequence"/>
</dbReference>
<dbReference type="GO" id="GO:0006355">
    <property type="term" value="P:regulation of DNA-templated transcription"/>
    <property type="evidence" value="ECO:0007669"/>
    <property type="project" value="UniProtKB-ARBA"/>
</dbReference>
<evidence type="ECO:0000256" key="1">
    <source>
        <dbReference type="SAM" id="Phobius"/>
    </source>
</evidence>
<dbReference type="InterPro" id="IPR036388">
    <property type="entry name" value="WH-like_DNA-bd_sf"/>
</dbReference>
<dbReference type="Pfam" id="PF00480">
    <property type="entry name" value="ROK"/>
    <property type="match status" value="1"/>
</dbReference>
<dbReference type="RefSeq" id="WP_088651939.1">
    <property type="nucleotide sequence ID" value="NZ_AQQR01000013.1"/>
</dbReference>
<accession>A0A225NDJ6</accession>
<dbReference type="SUPFAM" id="SSF46785">
    <property type="entry name" value="Winged helix' DNA-binding domain"/>
    <property type="match status" value="1"/>
</dbReference>
<reference evidence="2 3" key="1">
    <citation type="submission" date="2013-04" db="EMBL/GenBank/DDBJ databases">
        <title>Oceanicola sp. 22II1-22F33 Genome Sequencing.</title>
        <authorList>
            <person name="Lai Q."/>
            <person name="Li G."/>
            <person name="Shao Z."/>
        </authorList>
    </citation>
    <scope>NUCLEOTIDE SEQUENCE [LARGE SCALE GENOMIC DNA]</scope>
    <source>
        <strain evidence="2 3">22II1-22F33</strain>
    </source>
</reference>
<dbReference type="InterPro" id="IPR011991">
    <property type="entry name" value="ArsR-like_HTH"/>
</dbReference>
<dbReference type="SUPFAM" id="SSF53067">
    <property type="entry name" value="Actin-like ATPase domain"/>
    <property type="match status" value="1"/>
</dbReference>
<dbReference type="Gene3D" id="1.10.10.10">
    <property type="entry name" value="Winged helix-like DNA-binding domain superfamily/Winged helix DNA-binding domain"/>
    <property type="match status" value="1"/>
</dbReference>
<dbReference type="Gene3D" id="3.30.420.40">
    <property type="match status" value="2"/>
</dbReference>
<keyword evidence="3" id="KW-1185">Reference proteome</keyword>
<keyword evidence="1" id="KW-0472">Membrane</keyword>
<keyword evidence="1" id="KW-0812">Transmembrane</keyword>
<sequence>MSEIRRLTSGINQRGVRAYNERLILTMLQRGGPTPGRDLARQSGLSPQTVSVILRKLQNDDLVLRGAPQRGKVGKPSVPVALNPDGLYSIGLKIGRRSATLTLMDFTGVVRSHYRLTYAYPMPGTVFGFLREGVEKAFASLPPEGRARICGIGIAAPFELWNWRDLVGAPAKDFDAWKSVDIRAEVRSFSDIPAYVVNDATAACRAELIYGQGKHYRDYAYFFLGAFIGGGIVMNHLVVEGQFGNAGALGSLPLPGPDGRTVQLIDVASIRNLEARLVEGGLNARALWEMPQSWSALETHVGPWVAQTGKAMAQACLATCSVIDFEAVLIDGAMPEEIRKRLVETTRAEMKTLDARGLILPRIEEGRIGADARAIGAACSPMIAEFLLDEFSGLFRGDRGA</sequence>
<dbReference type="GO" id="GO:0019262">
    <property type="term" value="P:N-acetylneuraminate catabolic process"/>
    <property type="evidence" value="ECO:0007669"/>
    <property type="project" value="TreeGrafter"/>
</dbReference>
<gene>
    <name evidence="2" type="ORF">ATO3_21305</name>
</gene>
<dbReference type="InterPro" id="IPR043129">
    <property type="entry name" value="ATPase_NBD"/>
</dbReference>
<keyword evidence="1" id="KW-1133">Transmembrane helix</keyword>
<dbReference type="AlphaFoldDB" id="A0A225NDJ6"/>
<evidence type="ECO:0000313" key="3">
    <source>
        <dbReference type="Proteomes" id="UP000215377"/>
    </source>
</evidence>
<dbReference type="EMBL" id="AQQR01000013">
    <property type="protein sequence ID" value="OWU70012.1"/>
    <property type="molecule type" value="Genomic_DNA"/>
</dbReference>
<comment type="caution">
    <text evidence="2">The sequence shown here is derived from an EMBL/GenBank/DDBJ whole genome shotgun (WGS) entry which is preliminary data.</text>
</comment>
<feature type="transmembrane region" description="Helical" evidence="1">
    <location>
        <begin position="219"/>
        <end position="239"/>
    </location>
</feature>
<evidence type="ECO:0000313" key="2">
    <source>
        <dbReference type="EMBL" id="OWU70012.1"/>
    </source>
</evidence>
<name>A0A225NDJ6_9RHOB</name>
<dbReference type="CDD" id="cd00090">
    <property type="entry name" value="HTH_ARSR"/>
    <property type="match status" value="1"/>
</dbReference>
<dbReference type="OrthoDB" id="49685at2"/>
<dbReference type="Pfam" id="PF13412">
    <property type="entry name" value="HTH_24"/>
    <property type="match status" value="1"/>
</dbReference>
<protein>
    <submittedName>
        <fullName evidence="2">ROK family transcriptional regulator</fullName>
    </submittedName>
</protein>
<dbReference type="PANTHER" id="PTHR18964:SF169">
    <property type="entry name" value="N-ACETYLMANNOSAMINE KINASE"/>
    <property type="match status" value="1"/>
</dbReference>
<proteinExistence type="predicted"/>
<dbReference type="InterPro" id="IPR000600">
    <property type="entry name" value="ROK"/>
</dbReference>
<dbReference type="PANTHER" id="PTHR18964">
    <property type="entry name" value="ROK (REPRESSOR, ORF, KINASE) FAMILY"/>
    <property type="match status" value="1"/>
</dbReference>
<dbReference type="InterPro" id="IPR036390">
    <property type="entry name" value="WH_DNA-bd_sf"/>
</dbReference>
<dbReference type="GO" id="GO:0009384">
    <property type="term" value="F:N-acylmannosamine kinase activity"/>
    <property type="evidence" value="ECO:0007669"/>
    <property type="project" value="TreeGrafter"/>
</dbReference>
<organism evidence="2 3">
    <name type="scientific">Marinibacterium profundimaris</name>
    <dbReference type="NCBI Taxonomy" id="1679460"/>
    <lineage>
        <taxon>Bacteria</taxon>
        <taxon>Pseudomonadati</taxon>
        <taxon>Pseudomonadota</taxon>
        <taxon>Alphaproteobacteria</taxon>
        <taxon>Rhodobacterales</taxon>
        <taxon>Paracoccaceae</taxon>
        <taxon>Marinibacterium</taxon>
    </lineage>
</organism>